<keyword evidence="3" id="KW-0648">Protein biosynthesis</keyword>
<reference evidence="6 7" key="1">
    <citation type="submission" date="2020-09" db="EMBL/GenBank/DDBJ databases">
        <title>Biosynthesis of the nuclear factor of activated T cells inhibitor NFAT-133 and its congeners in Streptomyces pactum.</title>
        <authorList>
            <person name="Zhou W."/>
            <person name="Posri P."/>
            <person name="Abugrain M.E."/>
            <person name="Weisberg A.J."/>
            <person name="Chang J.H."/>
            <person name="Mahmud T."/>
        </authorList>
    </citation>
    <scope>NUCLEOTIDE SEQUENCE [LARGE SCALE GENOMIC DNA]</scope>
    <source>
        <strain evidence="6 7">ATCC 27456</strain>
    </source>
</reference>
<proteinExistence type="predicted"/>
<evidence type="ECO:0000259" key="5">
    <source>
        <dbReference type="PROSITE" id="PS51722"/>
    </source>
</evidence>
<evidence type="ECO:0000256" key="3">
    <source>
        <dbReference type="ARBA" id="ARBA00022917"/>
    </source>
</evidence>
<dbReference type="InterPro" id="IPR009000">
    <property type="entry name" value="Transl_B-barrel_sf"/>
</dbReference>
<dbReference type="GO" id="GO:0003746">
    <property type="term" value="F:translation elongation factor activity"/>
    <property type="evidence" value="ECO:0007669"/>
    <property type="project" value="UniProtKB-KW"/>
</dbReference>
<evidence type="ECO:0000313" key="6">
    <source>
        <dbReference type="EMBL" id="MBH5333714.1"/>
    </source>
</evidence>
<dbReference type="SUPFAM" id="SSF50465">
    <property type="entry name" value="EF-Tu/eEF-1alpha/eIF2-gamma C-terminal domain"/>
    <property type="match status" value="1"/>
</dbReference>
<keyword evidence="7" id="KW-1185">Reference proteome</keyword>
<dbReference type="Gene3D" id="2.40.30.10">
    <property type="entry name" value="Translation factors"/>
    <property type="match status" value="2"/>
</dbReference>
<dbReference type="Gene3D" id="3.40.50.300">
    <property type="entry name" value="P-loop containing nucleotide triphosphate hydrolases"/>
    <property type="match status" value="1"/>
</dbReference>
<dbReference type="InterPro" id="IPR000795">
    <property type="entry name" value="T_Tr_GTP-bd_dom"/>
</dbReference>
<dbReference type="Pfam" id="PF03144">
    <property type="entry name" value="GTP_EFTU_D2"/>
    <property type="match status" value="1"/>
</dbReference>
<evidence type="ECO:0000313" key="7">
    <source>
        <dbReference type="Proteomes" id="UP000807371"/>
    </source>
</evidence>
<dbReference type="PROSITE" id="PS51722">
    <property type="entry name" value="G_TR_2"/>
    <property type="match status" value="1"/>
</dbReference>
<feature type="domain" description="Tr-type G" evidence="5">
    <location>
        <begin position="10"/>
        <end position="210"/>
    </location>
</feature>
<dbReference type="InterPro" id="IPR050055">
    <property type="entry name" value="EF-Tu_GTPase"/>
</dbReference>
<dbReference type="SUPFAM" id="SSF52540">
    <property type="entry name" value="P-loop containing nucleoside triphosphate hydrolases"/>
    <property type="match status" value="1"/>
</dbReference>
<keyword evidence="4" id="KW-0342">GTP-binding</keyword>
<dbReference type="InterPro" id="IPR009001">
    <property type="entry name" value="Transl_elong_EF1A/Init_IF2_C"/>
</dbReference>
<dbReference type="InterPro" id="IPR004161">
    <property type="entry name" value="EFTu-like_2"/>
</dbReference>
<dbReference type="InterPro" id="IPR027417">
    <property type="entry name" value="P-loop_NTPase"/>
</dbReference>
<keyword evidence="2 6" id="KW-0251">Elongation factor</keyword>
<dbReference type="PANTHER" id="PTHR43721:SF22">
    <property type="entry name" value="ELONGATION FACTOR TU, MITOCHONDRIAL"/>
    <property type="match status" value="1"/>
</dbReference>
<dbReference type="SUPFAM" id="SSF50447">
    <property type="entry name" value="Translation proteins"/>
    <property type="match status" value="1"/>
</dbReference>
<dbReference type="Pfam" id="PF00009">
    <property type="entry name" value="GTP_EFTU"/>
    <property type="match status" value="1"/>
</dbReference>
<dbReference type="Pfam" id="PF03143">
    <property type="entry name" value="GTP_EFTU_D3"/>
    <property type="match status" value="1"/>
</dbReference>
<protein>
    <submittedName>
        <fullName evidence="6">Elongation factor Tu</fullName>
    </submittedName>
</protein>
<accession>A0ABS0NET9</accession>
<sequence length="412" mass="41271">MSRQSPARTKPHLNIGTIGHLGHGKTTLTAAITAVLGRPGAGRAGVPPYGPAEGVVPDAGGAVPDAGRDTPGRPVEYETGTRHYAHTDLPGHPDLVPAVIAGASQLDGVILVVSATDGVMPQTAEHLLLARQAGVDHVVVALTKTEALAPDSTGRAEPAVRALLSAHGYPGRSAPVVRVSAAGALAGDPRWTGTVEALLDAVDTYLPTPLRYGQAPFLLPVQTAATVPGRGTVVTGTVERGTVRAGDRVAPLGLGDAGAGPAPVAVVETVRAFGGAVEYAEAGDAVAVLLRGAGPGAVRPGQVLAAPGSLVPCRRFTARVQTPPGADDGAGPVRLAAARAPFTTRARPRFHLRTADVPGVVDLAAAGPGLPDRALTMTVELGSAVPLEPGLGFAVRAGGRTVGAGTVITVLD</sequence>
<dbReference type="PRINTS" id="PR00315">
    <property type="entry name" value="ELONGATNFCT"/>
</dbReference>
<comment type="caution">
    <text evidence="6">The sequence shown here is derived from an EMBL/GenBank/DDBJ whole genome shotgun (WGS) entry which is preliminary data.</text>
</comment>
<dbReference type="RefSeq" id="WP_197987493.1">
    <property type="nucleotide sequence ID" value="NZ_JACYXC010000001.1"/>
</dbReference>
<dbReference type="EMBL" id="JACYXC010000001">
    <property type="protein sequence ID" value="MBH5333714.1"/>
    <property type="molecule type" value="Genomic_DNA"/>
</dbReference>
<dbReference type="InterPro" id="IPR004160">
    <property type="entry name" value="Transl_elong_EFTu/EF1A_C"/>
</dbReference>
<keyword evidence="1" id="KW-0547">Nucleotide-binding</keyword>
<dbReference type="Proteomes" id="UP000807371">
    <property type="component" value="Unassembled WGS sequence"/>
</dbReference>
<evidence type="ECO:0000256" key="2">
    <source>
        <dbReference type="ARBA" id="ARBA00022768"/>
    </source>
</evidence>
<name>A0ABS0NET9_9ACTN</name>
<evidence type="ECO:0000256" key="1">
    <source>
        <dbReference type="ARBA" id="ARBA00022741"/>
    </source>
</evidence>
<organism evidence="6 7">
    <name type="scientific">Streptomyces pactum</name>
    <dbReference type="NCBI Taxonomy" id="68249"/>
    <lineage>
        <taxon>Bacteria</taxon>
        <taxon>Bacillati</taxon>
        <taxon>Actinomycetota</taxon>
        <taxon>Actinomycetes</taxon>
        <taxon>Kitasatosporales</taxon>
        <taxon>Streptomycetaceae</taxon>
        <taxon>Streptomyces</taxon>
    </lineage>
</organism>
<evidence type="ECO:0000256" key="4">
    <source>
        <dbReference type="ARBA" id="ARBA00023134"/>
    </source>
</evidence>
<dbReference type="PANTHER" id="PTHR43721">
    <property type="entry name" value="ELONGATION FACTOR TU-RELATED"/>
    <property type="match status" value="1"/>
</dbReference>
<gene>
    <name evidence="6" type="ORF">IHE55_02395</name>
</gene>